<protein>
    <submittedName>
        <fullName evidence="2">Uncharacterized protein</fullName>
    </submittedName>
</protein>
<evidence type="ECO:0000256" key="1">
    <source>
        <dbReference type="SAM" id="SignalP"/>
    </source>
</evidence>
<dbReference type="EMBL" id="GBXM01011543">
    <property type="protein sequence ID" value="JAH97034.1"/>
    <property type="molecule type" value="Transcribed_RNA"/>
</dbReference>
<reference evidence="2" key="1">
    <citation type="submission" date="2014-11" db="EMBL/GenBank/DDBJ databases">
        <authorList>
            <person name="Amaro Gonzalez C."/>
        </authorList>
    </citation>
    <scope>NUCLEOTIDE SEQUENCE</scope>
</reference>
<keyword evidence="1" id="KW-0732">Signal</keyword>
<accession>A0A0E9X381</accession>
<sequence>MRLCFLHEISVFALSTHTMTANSNEVIIWCERGGGKTHLGFDSSQNNIYILHSLPLRVINTSSFSYTILKDSQ</sequence>
<feature type="chain" id="PRO_5002434747" evidence="1">
    <location>
        <begin position="22"/>
        <end position="73"/>
    </location>
</feature>
<organism evidence="2">
    <name type="scientific">Anguilla anguilla</name>
    <name type="common">European freshwater eel</name>
    <name type="synonym">Muraena anguilla</name>
    <dbReference type="NCBI Taxonomy" id="7936"/>
    <lineage>
        <taxon>Eukaryota</taxon>
        <taxon>Metazoa</taxon>
        <taxon>Chordata</taxon>
        <taxon>Craniata</taxon>
        <taxon>Vertebrata</taxon>
        <taxon>Euteleostomi</taxon>
        <taxon>Actinopterygii</taxon>
        <taxon>Neopterygii</taxon>
        <taxon>Teleostei</taxon>
        <taxon>Anguilliformes</taxon>
        <taxon>Anguillidae</taxon>
        <taxon>Anguilla</taxon>
    </lineage>
</organism>
<feature type="signal peptide" evidence="1">
    <location>
        <begin position="1"/>
        <end position="21"/>
    </location>
</feature>
<reference evidence="2" key="2">
    <citation type="journal article" date="2015" name="Fish Shellfish Immunol.">
        <title>Early steps in the European eel (Anguilla anguilla)-Vibrio vulnificus interaction in the gills: Role of the RtxA13 toxin.</title>
        <authorList>
            <person name="Callol A."/>
            <person name="Pajuelo D."/>
            <person name="Ebbesson L."/>
            <person name="Teles M."/>
            <person name="MacKenzie S."/>
            <person name="Amaro C."/>
        </authorList>
    </citation>
    <scope>NUCLEOTIDE SEQUENCE</scope>
</reference>
<evidence type="ECO:0000313" key="2">
    <source>
        <dbReference type="EMBL" id="JAH97034.1"/>
    </source>
</evidence>
<name>A0A0E9X381_ANGAN</name>
<proteinExistence type="predicted"/>
<dbReference type="AlphaFoldDB" id="A0A0E9X381"/>